<feature type="non-terminal residue" evidence="1">
    <location>
        <position position="1"/>
    </location>
</feature>
<evidence type="ECO:0000313" key="1">
    <source>
        <dbReference type="EMBL" id="CAF4147407.1"/>
    </source>
</evidence>
<name>A0A819XWR1_9BILA</name>
<gene>
    <name evidence="1" type="ORF">OTI717_LOCUS36050</name>
</gene>
<protein>
    <submittedName>
        <fullName evidence="1">Uncharacterized protein</fullName>
    </submittedName>
</protein>
<comment type="caution">
    <text evidence="1">The sequence shown here is derived from an EMBL/GenBank/DDBJ whole genome shotgun (WGS) entry which is preliminary data.</text>
</comment>
<sequence length="71" mass="7639">LSSGCMPPYVATPSGNCVNILIDINNCDSIGYICPFNYVTLPFSTTIYNTTVSVVSVTTNGISCCLFEFKN</sequence>
<organism evidence="1 2">
    <name type="scientific">Rotaria sordida</name>
    <dbReference type="NCBI Taxonomy" id="392033"/>
    <lineage>
        <taxon>Eukaryota</taxon>
        <taxon>Metazoa</taxon>
        <taxon>Spiralia</taxon>
        <taxon>Gnathifera</taxon>
        <taxon>Rotifera</taxon>
        <taxon>Eurotatoria</taxon>
        <taxon>Bdelloidea</taxon>
        <taxon>Philodinida</taxon>
        <taxon>Philodinidae</taxon>
        <taxon>Rotaria</taxon>
    </lineage>
</organism>
<dbReference type="AlphaFoldDB" id="A0A819XWR1"/>
<evidence type="ECO:0000313" key="2">
    <source>
        <dbReference type="Proteomes" id="UP000663823"/>
    </source>
</evidence>
<reference evidence="1" key="1">
    <citation type="submission" date="2021-02" db="EMBL/GenBank/DDBJ databases">
        <authorList>
            <person name="Nowell W R."/>
        </authorList>
    </citation>
    <scope>NUCLEOTIDE SEQUENCE</scope>
</reference>
<proteinExistence type="predicted"/>
<dbReference type="EMBL" id="CAJOAX010014757">
    <property type="protein sequence ID" value="CAF4147407.1"/>
    <property type="molecule type" value="Genomic_DNA"/>
</dbReference>
<accession>A0A819XWR1</accession>
<dbReference type="Proteomes" id="UP000663823">
    <property type="component" value="Unassembled WGS sequence"/>
</dbReference>